<proteinExistence type="predicted"/>
<gene>
    <name evidence="3" type="primary">yycI</name>
    <name evidence="3" type="ORF">QT716_14480</name>
</gene>
<reference evidence="3 4" key="1">
    <citation type="submission" date="2023-06" db="EMBL/GenBank/DDBJ databases">
        <title>Sporosarcina sp. nov., isolated from Korean traditional fermented seafood 'Jeotgal'.</title>
        <authorList>
            <person name="Yang A.-I."/>
            <person name="Shin N.-R."/>
        </authorList>
    </citation>
    <scope>NUCLEOTIDE SEQUENCE [LARGE SCALE GENOMIC DNA]</scope>
    <source>
        <strain evidence="3 4">KCTC3840</strain>
    </source>
</reference>
<evidence type="ECO:0000313" key="3">
    <source>
        <dbReference type="EMBL" id="MDW0111227.1"/>
    </source>
</evidence>
<dbReference type="Proteomes" id="UP001280629">
    <property type="component" value="Unassembled WGS sequence"/>
</dbReference>
<keyword evidence="1" id="KW-1133">Transmembrane helix</keyword>
<feature type="domain" description="Regulatory protein YycH-like" evidence="2">
    <location>
        <begin position="41"/>
        <end position="247"/>
    </location>
</feature>
<protein>
    <submittedName>
        <fullName evidence="3">Two-component system regulatory protein YycI</fullName>
    </submittedName>
</protein>
<organism evidence="3 4">
    <name type="scientific">Sporosarcina aquimarina</name>
    <dbReference type="NCBI Taxonomy" id="114975"/>
    <lineage>
        <taxon>Bacteria</taxon>
        <taxon>Bacillati</taxon>
        <taxon>Bacillota</taxon>
        <taxon>Bacilli</taxon>
        <taxon>Bacillales</taxon>
        <taxon>Caryophanaceae</taxon>
        <taxon>Sporosarcina</taxon>
    </lineage>
</organism>
<dbReference type="Pfam" id="PF09648">
    <property type="entry name" value="YycI"/>
    <property type="match status" value="1"/>
</dbReference>
<dbReference type="RefSeq" id="WP_317936863.1">
    <property type="nucleotide sequence ID" value="NZ_JAUBDH010000011.1"/>
</dbReference>
<dbReference type="EMBL" id="JAUBDH010000011">
    <property type="protein sequence ID" value="MDW0111227.1"/>
    <property type="molecule type" value="Genomic_DNA"/>
</dbReference>
<evidence type="ECO:0000259" key="2">
    <source>
        <dbReference type="Pfam" id="PF09648"/>
    </source>
</evidence>
<feature type="transmembrane region" description="Helical" evidence="1">
    <location>
        <begin position="9"/>
        <end position="26"/>
    </location>
</feature>
<dbReference type="InterPro" id="IPR018604">
    <property type="entry name" value="YycI-like"/>
</dbReference>
<keyword evidence="1" id="KW-0812">Transmembrane</keyword>
<sequence length="274" mass="31450">MDWSKTKTIFIIVFSILNVLLYSLFLNRNADIGNVEVMGQASMEEVLKQENISYKLPPFVDKEASFVSADVVDFNKESLKDLKGQRTKIVSNNLLKSTITDKITLDEANDDDFKTFLSQYVLNGKEYVLWNVVKDEHKAFFFQQFDGRPIYYSPSAMLVITWGEDEHIQSYEQRMLKDFANFNKKDLLSPLDIIGSLASRGLLKQNSEVTDVKMGYSTLVRLTETQVFAPTWDVQVKLENGEKEHHFLSANEGKVIEFQLNGEDEKVADEEQSE</sequence>
<keyword evidence="1" id="KW-0472">Membrane</keyword>
<name>A0ABU4G4C0_9BACL</name>
<accession>A0ABU4G4C0</accession>
<evidence type="ECO:0000256" key="1">
    <source>
        <dbReference type="SAM" id="Phobius"/>
    </source>
</evidence>
<comment type="caution">
    <text evidence="3">The sequence shown here is derived from an EMBL/GenBank/DDBJ whole genome shotgun (WGS) entry which is preliminary data.</text>
</comment>
<evidence type="ECO:0000313" key="4">
    <source>
        <dbReference type="Proteomes" id="UP001280629"/>
    </source>
</evidence>
<keyword evidence="4" id="KW-1185">Reference proteome</keyword>
<dbReference type="Gene3D" id="2.40.128.690">
    <property type="entry name" value="YycH protein, domain 3-like"/>
    <property type="match status" value="1"/>
</dbReference>